<feature type="coiled-coil region" evidence="4">
    <location>
        <begin position="173"/>
        <end position="214"/>
    </location>
</feature>
<dbReference type="CDD" id="cd21380">
    <property type="entry name" value="CTWD_Cns1"/>
    <property type="match status" value="1"/>
</dbReference>
<dbReference type="InterPro" id="IPR044059">
    <property type="entry name" value="Csn1/TTC4_wheel"/>
</dbReference>
<dbReference type="GO" id="GO:0051879">
    <property type="term" value="F:Hsp90 protein binding"/>
    <property type="evidence" value="ECO:0007669"/>
    <property type="project" value="InterPro"/>
</dbReference>
<dbReference type="PANTHER" id="PTHR46035:SF1">
    <property type="entry name" value="TETRATRICOPEPTIDE REPEAT PROTEIN 4"/>
    <property type="match status" value="1"/>
</dbReference>
<dbReference type="GO" id="GO:0005634">
    <property type="term" value="C:nucleus"/>
    <property type="evidence" value="ECO:0007669"/>
    <property type="project" value="TreeGrafter"/>
</dbReference>
<evidence type="ECO:0000313" key="8">
    <source>
        <dbReference type="Proteomes" id="UP000186922"/>
    </source>
</evidence>
<comment type="similarity">
    <text evidence="3">Belongs to the TTC4 family.</text>
</comment>
<protein>
    <recommendedName>
        <fullName evidence="6">Cns1/TTC4 wheel domain-containing protein</fullName>
    </recommendedName>
</protein>
<dbReference type="EMBL" id="BDGG01000026">
    <property type="protein sequence ID" value="GAV09729.1"/>
    <property type="molecule type" value="Genomic_DNA"/>
</dbReference>
<dbReference type="SUPFAM" id="SSF48452">
    <property type="entry name" value="TPR-like"/>
    <property type="match status" value="1"/>
</dbReference>
<evidence type="ECO:0000313" key="7">
    <source>
        <dbReference type="EMBL" id="GAV09729.1"/>
    </source>
</evidence>
<feature type="compositionally biased region" description="Basic and acidic residues" evidence="5">
    <location>
        <begin position="11"/>
        <end position="22"/>
    </location>
</feature>
<sequence length="369" mass="42468">MDSDGDEEPWDESKPKYKYEDGLDPERFLEQMETIPAFMTKPPELSATGELPPLVEALQALKYEEEDPDECAVQYKQDGNRNFKLKKYRWAIECYDKALKLPLTQHDLKAALFFNRAAANFQLGNHRRTVNDCAEAVKISPTYSKAILKGAKSLVVLEKLTEALEWIERGLKLDEKSSELLDLKTKVNTAMKKKQRDERIAEKEQKRISALQEAVAQRRIRLVPANPWEGDHVARTPSGTTLRLNEEGRLVWPVRLLFPEHNTQEFVEEVEESTTIADILRIVLEEDPPPWDDKGAYSLQSTQCFFCDSESKSVIYEVDNSLTLEEVLKHPIYFVENCLPTFLVLSYSLKSNFSQNYLSKFETIVEIPD</sequence>
<reference evidence="7 8" key="1">
    <citation type="journal article" date="2016" name="Nat. Commun.">
        <title>Extremotolerant tardigrade genome and improved radiotolerance of human cultured cells by tardigrade-unique protein.</title>
        <authorList>
            <person name="Hashimoto T."/>
            <person name="Horikawa D.D."/>
            <person name="Saito Y."/>
            <person name="Kuwahara H."/>
            <person name="Kozuka-Hata H."/>
            <person name="Shin-I T."/>
            <person name="Minakuchi Y."/>
            <person name="Ohishi K."/>
            <person name="Motoyama A."/>
            <person name="Aizu T."/>
            <person name="Enomoto A."/>
            <person name="Kondo K."/>
            <person name="Tanaka S."/>
            <person name="Hara Y."/>
            <person name="Koshikawa S."/>
            <person name="Sagara H."/>
            <person name="Miura T."/>
            <person name="Yokobori S."/>
            <person name="Miyagawa K."/>
            <person name="Suzuki Y."/>
            <person name="Kubo T."/>
            <person name="Oyama M."/>
            <person name="Kohara Y."/>
            <person name="Fujiyama A."/>
            <person name="Arakawa K."/>
            <person name="Katayama T."/>
            <person name="Toyoda A."/>
            <person name="Kunieda T."/>
        </authorList>
    </citation>
    <scope>NUCLEOTIDE SEQUENCE [LARGE SCALE GENOMIC DNA]</scope>
    <source>
        <strain evidence="7 8">YOKOZUNA-1</strain>
    </source>
</reference>
<dbReference type="GO" id="GO:0006457">
    <property type="term" value="P:protein folding"/>
    <property type="evidence" value="ECO:0007669"/>
    <property type="project" value="TreeGrafter"/>
</dbReference>
<keyword evidence="1" id="KW-0677">Repeat</keyword>
<dbReference type="InterPro" id="IPR011990">
    <property type="entry name" value="TPR-like_helical_dom_sf"/>
</dbReference>
<name>A0A1D1WC58_RAMVA</name>
<dbReference type="Pfam" id="PF18972">
    <property type="entry name" value="Wheel"/>
    <property type="match status" value="1"/>
</dbReference>
<evidence type="ECO:0000256" key="4">
    <source>
        <dbReference type="SAM" id="Coils"/>
    </source>
</evidence>
<dbReference type="Proteomes" id="UP000186922">
    <property type="component" value="Unassembled WGS sequence"/>
</dbReference>
<feature type="compositionally biased region" description="Acidic residues" evidence="5">
    <location>
        <begin position="1"/>
        <end position="10"/>
    </location>
</feature>
<evidence type="ECO:0000256" key="1">
    <source>
        <dbReference type="ARBA" id="ARBA00022737"/>
    </source>
</evidence>
<gene>
    <name evidence="7" type="primary">RvY_19218-1</name>
    <name evidence="7" type="synonym">RvY_19218.1</name>
    <name evidence="7" type="ORF">RvY_19218</name>
</gene>
<organism evidence="7 8">
    <name type="scientific">Ramazzottius varieornatus</name>
    <name type="common">Water bear</name>
    <name type="synonym">Tardigrade</name>
    <dbReference type="NCBI Taxonomy" id="947166"/>
    <lineage>
        <taxon>Eukaryota</taxon>
        <taxon>Metazoa</taxon>
        <taxon>Ecdysozoa</taxon>
        <taxon>Tardigrada</taxon>
        <taxon>Eutardigrada</taxon>
        <taxon>Parachela</taxon>
        <taxon>Hypsibioidea</taxon>
        <taxon>Ramazzottiidae</taxon>
        <taxon>Ramazzottius</taxon>
    </lineage>
</organism>
<dbReference type="AlphaFoldDB" id="A0A1D1WC58"/>
<dbReference type="OrthoDB" id="420195at2759"/>
<dbReference type="InterPro" id="IPR019734">
    <property type="entry name" value="TPR_rpt"/>
</dbReference>
<comment type="caution">
    <text evidence="7">The sequence shown here is derived from an EMBL/GenBank/DDBJ whole genome shotgun (WGS) entry which is preliminary data.</text>
</comment>
<accession>A0A1D1WC58</accession>
<evidence type="ECO:0000259" key="6">
    <source>
        <dbReference type="Pfam" id="PF18972"/>
    </source>
</evidence>
<feature type="domain" description="Cns1/TTC4 wheel" evidence="6">
    <location>
        <begin position="246"/>
        <end position="352"/>
    </location>
</feature>
<dbReference type="SMART" id="SM00028">
    <property type="entry name" value="TPR"/>
    <property type="match status" value="3"/>
</dbReference>
<dbReference type="STRING" id="947166.A0A1D1WC58"/>
<feature type="region of interest" description="Disordered" evidence="5">
    <location>
        <begin position="1"/>
        <end position="22"/>
    </location>
</feature>
<dbReference type="Gene3D" id="1.25.40.10">
    <property type="entry name" value="Tetratricopeptide repeat domain"/>
    <property type="match status" value="1"/>
</dbReference>
<dbReference type="GO" id="GO:0030544">
    <property type="term" value="F:Hsp70 protein binding"/>
    <property type="evidence" value="ECO:0007669"/>
    <property type="project" value="TreeGrafter"/>
</dbReference>
<keyword evidence="2" id="KW-0802">TPR repeat</keyword>
<keyword evidence="4" id="KW-0175">Coiled coil</keyword>
<evidence type="ECO:0000256" key="3">
    <source>
        <dbReference type="ARBA" id="ARBA00023602"/>
    </source>
</evidence>
<dbReference type="GO" id="GO:0005829">
    <property type="term" value="C:cytosol"/>
    <property type="evidence" value="ECO:0007669"/>
    <property type="project" value="TreeGrafter"/>
</dbReference>
<dbReference type="PANTHER" id="PTHR46035">
    <property type="entry name" value="TETRATRICOPEPTIDE REPEAT PROTEIN 4"/>
    <property type="match status" value="1"/>
</dbReference>
<keyword evidence="8" id="KW-1185">Reference proteome</keyword>
<evidence type="ECO:0000256" key="2">
    <source>
        <dbReference type="ARBA" id="ARBA00022803"/>
    </source>
</evidence>
<evidence type="ECO:0000256" key="5">
    <source>
        <dbReference type="SAM" id="MobiDB-lite"/>
    </source>
</evidence>
<proteinExistence type="inferred from homology"/>